<evidence type="ECO:0000313" key="2">
    <source>
        <dbReference type="EMBL" id="QTC86567.1"/>
    </source>
</evidence>
<evidence type="ECO:0000313" key="3">
    <source>
        <dbReference type="Proteomes" id="UP000663942"/>
    </source>
</evidence>
<keyword evidence="1" id="KW-0472">Membrane</keyword>
<feature type="transmembrane region" description="Helical" evidence="1">
    <location>
        <begin position="95"/>
        <end position="115"/>
    </location>
</feature>
<dbReference type="Proteomes" id="UP000663942">
    <property type="component" value="Chromosome"/>
</dbReference>
<keyword evidence="1" id="KW-1133">Transmembrane helix</keyword>
<dbReference type="RefSeq" id="WP_207822052.1">
    <property type="nucleotide sequence ID" value="NZ_CP062006.1"/>
</dbReference>
<dbReference type="PANTHER" id="PTHR30373:SF8">
    <property type="entry name" value="BLL7265 PROTEIN"/>
    <property type="match status" value="1"/>
</dbReference>
<feature type="transmembrane region" description="Helical" evidence="1">
    <location>
        <begin position="44"/>
        <end position="68"/>
    </location>
</feature>
<reference evidence="2 3" key="1">
    <citation type="submission" date="2020-09" db="EMBL/GenBank/DDBJ databases">
        <title>Brevundimonas sp. LVF1 isolated from an oligotrophic pond in Goettingen, Germany.</title>
        <authorList>
            <person name="Friedrich I."/>
            <person name="Klassen A."/>
            <person name="Neubauer H."/>
            <person name="Schneider D."/>
            <person name="Hertel R."/>
            <person name="Daniel R."/>
        </authorList>
    </citation>
    <scope>NUCLEOTIDE SEQUENCE [LARGE SCALE GENOMIC DNA]</scope>
    <source>
        <strain evidence="2 3">LVF1</strain>
    </source>
</reference>
<dbReference type="PANTHER" id="PTHR30373">
    <property type="entry name" value="UPF0603 PROTEIN YGCG"/>
    <property type="match status" value="1"/>
</dbReference>
<dbReference type="Gene3D" id="3.10.310.50">
    <property type="match status" value="1"/>
</dbReference>
<gene>
    <name evidence="2" type="ORF">IFE19_10410</name>
</gene>
<sequence length="234" mass="25070">MVMQFTTDDHARVARAIAQAEANTSGEIFCVVARQVSSYRDVSLAWAAAAALLLPLGLIPLGFGAHWLPNLANLGSADWQAAHAAAREVEIGQALAAYALVQAAVFVSVFLLSLIPTVRRLLTPVPLRRTRVRRAAMQQFLAHGLHVTQARTGVLIFAALADHQVEVIADEGIHACVSPEVWADAVAALTAGLRRDQPVEGMEQAIALCGQVLAEQFPPRPADINEVPDRLVVI</sequence>
<name>A0ABX7SIA0_9CAUL</name>
<evidence type="ECO:0000256" key="1">
    <source>
        <dbReference type="SAM" id="Phobius"/>
    </source>
</evidence>
<proteinExistence type="predicted"/>
<dbReference type="EMBL" id="CP062006">
    <property type="protein sequence ID" value="QTC86567.1"/>
    <property type="molecule type" value="Genomic_DNA"/>
</dbReference>
<accession>A0ABX7SIA0</accession>
<keyword evidence="1" id="KW-0812">Transmembrane</keyword>
<organism evidence="2 3">
    <name type="scientific">Brevundimonas pondensis</name>
    <dbReference type="NCBI Taxonomy" id="2774189"/>
    <lineage>
        <taxon>Bacteria</taxon>
        <taxon>Pseudomonadati</taxon>
        <taxon>Pseudomonadota</taxon>
        <taxon>Alphaproteobacteria</taxon>
        <taxon>Caulobacterales</taxon>
        <taxon>Caulobacteraceae</taxon>
        <taxon>Brevundimonas</taxon>
    </lineage>
</organism>
<keyword evidence="3" id="KW-1185">Reference proteome</keyword>
<protein>
    <submittedName>
        <fullName evidence="2">TPM domain-containing protein</fullName>
    </submittedName>
</protein>